<protein>
    <submittedName>
        <fullName evidence="3">Uncharacterized protein</fullName>
    </submittedName>
</protein>
<evidence type="ECO:0000256" key="2">
    <source>
        <dbReference type="SAM" id="Phobius"/>
    </source>
</evidence>
<keyword evidence="4" id="KW-1185">Reference proteome</keyword>
<dbReference type="AlphaFoldDB" id="A0ABC8R6E5"/>
<dbReference type="Proteomes" id="UP001642360">
    <property type="component" value="Unassembled WGS sequence"/>
</dbReference>
<dbReference type="EMBL" id="CAUOFW020001032">
    <property type="protein sequence ID" value="CAK9140290.1"/>
    <property type="molecule type" value="Genomic_DNA"/>
</dbReference>
<proteinExistence type="predicted"/>
<organism evidence="3 4">
    <name type="scientific">Ilex paraguariensis</name>
    <name type="common">yerba mate</name>
    <dbReference type="NCBI Taxonomy" id="185542"/>
    <lineage>
        <taxon>Eukaryota</taxon>
        <taxon>Viridiplantae</taxon>
        <taxon>Streptophyta</taxon>
        <taxon>Embryophyta</taxon>
        <taxon>Tracheophyta</taxon>
        <taxon>Spermatophyta</taxon>
        <taxon>Magnoliopsida</taxon>
        <taxon>eudicotyledons</taxon>
        <taxon>Gunneridae</taxon>
        <taxon>Pentapetalae</taxon>
        <taxon>asterids</taxon>
        <taxon>campanulids</taxon>
        <taxon>Aquifoliales</taxon>
        <taxon>Aquifoliaceae</taxon>
        <taxon>Ilex</taxon>
    </lineage>
</organism>
<feature type="transmembrane region" description="Helical" evidence="2">
    <location>
        <begin position="21"/>
        <end position="40"/>
    </location>
</feature>
<feature type="compositionally biased region" description="Basic and acidic residues" evidence="1">
    <location>
        <begin position="58"/>
        <end position="72"/>
    </location>
</feature>
<feature type="compositionally biased region" description="Polar residues" evidence="1">
    <location>
        <begin position="80"/>
        <end position="89"/>
    </location>
</feature>
<reference evidence="3 4" key="1">
    <citation type="submission" date="2024-02" db="EMBL/GenBank/DDBJ databases">
        <authorList>
            <person name="Vignale AGUSTIN F."/>
            <person name="Sosa J E."/>
            <person name="Modenutti C."/>
        </authorList>
    </citation>
    <scope>NUCLEOTIDE SEQUENCE [LARGE SCALE GENOMIC DNA]</scope>
</reference>
<keyword evidence="2" id="KW-0472">Membrane</keyword>
<evidence type="ECO:0000313" key="3">
    <source>
        <dbReference type="EMBL" id="CAK9140290.1"/>
    </source>
</evidence>
<comment type="caution">
    <text evidence="3">The sequence shown here is derived from an EMBL/GenBank/DDBJ whole genome shotgun (WGS) entry which is preliminary data.</text>
</comment>
<gene>
    <name evidence="3" type="ORF">ILEXP_LOCUS7734</name>
</gene>
<evidence type="ECO:0000313" key="4">
    <source>
        <dbReference type="Proteomes" id="UP001642360"/>
    </source>
</evidence>
<keyword evidence="2" id="KW-0812">Transmembrane</keyword>
<keyword evidence="2" id="KW-1133">Transmembrane helix</keyword>
<accession>A0ABC8R6E5</accession>
<name>A0ABC8R6E5_9AQUA</name>
<feature type="region of interest" description="Disordered" evidence="1">
    <location>
        <begin position="55"/>
        <end position="89"/>
    </location>
</feature>
<evidence type="ECO:0000256" key="1">
    <source>
        <dbReference type="SAM" id="MobiDB-lite"/>
    </source>
</evidence>
<sequence length="89" mass="9862">MMGREEEEKRDNWEKRVLWRGFSSSGAVAMVALPLALVMVRERDRVFVCLGRKLGGGEGDRDGKERGREGGNDHAMNFGEVTTVSPPAL</sequence>